<protein>
    <submittedName>
        <fullName evidence="2">FAD-dependent oxidoreductase</fullName>
    </submittedName>
</protein>
<gene>
    <name evidence="2" type="ORF">KRR39_11920</name>
</gene>
<dbReference type="Proteomes" id="UP000683575">
    <property type="component" value="Chromosome"/>
</dbReference>
<dbReference type="GO" id="GO:0016491">
    <property type="term" value="F:oxidoreductase activity"/>
    <property type="evidence" value="ECO:0007669"/>
    <property type="project" value="InterPro"/>
</dbReference>
<dbReference type="KEGG" id="nps:KRR39_11920"/>
<reference evidence="2" key="1">
    <citation type="submission" date="2021-06" db="EMBL/GenBank/DDBJ databases">
        <title>Complete genome sequence of Nocardioides sp. G188.</title>
        <authorList>
            <person name="Im W.-T."/>
        </authorList>
    </citation>
    <scope>NUCLEOTIDE SEQUENCE</scope>
    <source>
        <strain evidence="2">G188</strain>
    </source>
</reference>
<dbReference type="EMBL" id="CP077062">
    <property type="protein sequence ID" value="QWZ06332.1"/>
    <property type="molecule type" value="Genomic_DNA"/>
</dbReference>
<name>A0A975SUV9_9ACTN</name>
<accession>A0A975SUV9</accession>
<dbReference type="PANTHER" id="PTHR43734:SF1">
    <property type="entry name" value="PHYTOENE DESATURASE"/>
    <property type="match status" value="1"/>
</dbReference>
<evidence type="ECO:0000259" key="1">
    <source>
        <dbReference type="Pfam" id="PF01593"/>
    </source>
</evidence>
<dbReference type="InterPro" id="IPR002937">
    <property type="entry name" value="Amino_oxidase"/>
</dbReference>
<organism evidence="2 3">
    <name type="scientific">Nocardioides panacis</name>
    <dbReference type="NCBI Taxonomy" id="2849501"/>
    <lineage>
        <taxon>Bacteria</taxon>
        <taxon>Bacillati</taxon>
        <taxon>Actinomycetota</taxon>
        <taxon>Actinomycetes</taxon>
        <taxon>Propionibacteriales</taxon>
        <taxon>Nocardioidaceae</taxon>
        <taxon>Nocardioides</taxon>
    </lineage>
</organism>
<feature type="domain" description="Amine oxidase" evidence="1">
    <location>
        <begin position="13"/>
        <end position="279"/>
    </location>
</feature>
<keyword evidence="3" id="KW-1185">Reference proteome</keyword>
<dbReference type="PANTHER" id="PTHR43734">
    <property type="entry name" value="PHYTOENE DESATURASE"/>
    <property type="match status" value="1"/>
</dbReference>
<evidence type="ECO:0000313" key="3">
    <source>
        <dbReference type="Proteomes" id="UP000683575"/>
    </source>
</evidence>
<evidence type="ECO:0000313" key="2">
    <source>
        <dbReference type="EMBL" id="QWZ06332.1"/>
    </source>
</evidence>
<sequence length="433" mass="46401">MSRVVVVGGGFGGTAAAARLAKQGHQVTLVERLDRLGGAVGFVEREGYRWDAGPTSTALPAVVRDLFRKSGRPLERELELVPVEPMREHRFEDGTVLAMPSGSRSAQLEAVDATLGAGLGQQWVDHVHAFADTWDVLRRVYLERPWSPDHVDKASAALLHTRTTLQKVVTRTLKDERLREVALLPTRLDGHDPRNVPAWMGMWAYVEQNFGVWTVPGGMGRLAAAMTKRLGERKVEVLLGTSAVDLRVHAGRVVGVDTDRGSLDADVVVVAIDPRGLPVLAPHVSRTMPAIPPVLCHLGLSGDLPDLPHEVVLHGDPTLVVRTNGTAPAGGAAWTVLGRGRLSEDVTVALARRGIDVRRQIEVRVDRSPRDQVEELAGSAYGMLWQGRTTIDRKLAATPYAGVYGVGAHAAAGAGLPFVGLSAAVAAERIGPA</sequence>
<dbReference type="AlphaFoldDB" id="A0A975SUV9"/>
<proteinExistence type="predicted"/>
<dbReference type="RefSeq" id="WP_216937175.1">
    <property type="nucleotide sequence ID" value="NZ_CP077062.1"/>
</dbReference>
<dbReference type="Pfam" id="PF01593">
    <property type="entry name" value="Amino_oxidase"/>
    <property type="match status" value="1"/>
</dbReference>